<protein>
    <submittedName>
        <fullName evidence="3">NADP-dependent 3-hydroxy acid dehydrogenase YdfG</fullName>
    </submittedName>
</protein>
<reference evidence="3 4" key="1">
    <citation type="submission" date="2020-10" db="EMBL/GenBank/DDBJ databases">
        <title>Sequencing the genomes of 1000 actinobacteria strains.</title>
        <authorList>
            <person name="Klenk H.-P."/>
        </authorList>
    </citation>
    <scope>NUCLEOTIDE SEQUENCE [LARGE SCALE GENOMIC DNA]</scope>
    <source>
        <strain evidence="3 4">DSM 45157</strain>
    </source>
</reference>
<keyword evidence="2" id="KW-0560">Oxidoreductase</keyword>
<dbReference type="Gene3D" id="3.40.50.720">
    <property type="entry name" value="NAD(P)-binding Rossmann-like Domain"/>
    <property type="match status" value="1"/>
</dbReference>
<accession>A0ABR9HH77</accession>
<dbReference type="NCBIfam" id="NF006073">
    <property type="entry name" value="PRK08219.1"/>
    <property type="match status" value="1"/>
</dbReference>
<dbReference type="Proteomes" id="UP000598217">
    <property type="component" value="Unassembled WGS sequence"/>
</dbReference>
<evidence type="ECO:0000256" key="1">
    <source>
        <dbReference type="ARBA" id="ARBA00006484"/>
    </source>
</evidence>
<proteinExistence type="inferred from homology"/>
<dbReference type="SUPFAM" id="SSF51735">
    <property type="entry name" value="NAD(P)-binding Rossmann-fold domains"/>
    <property type="match status" value="1"/>
</dbReference>
<sequence>MTANEAHEASLPDGTDPVSGRVLVSGATGGIGSALVDALVAREWSVTALGRDRERLAALSRGRPRVRTVRADLRRPEALAEAVADLGELDAFVHCAGVSPVAPVTDSPVSLWQEVLAVNLVSAAELTRVLLPALRASRGHVVLVNAAPGLREVPGWAAFAASKAGLSELAGSLRQEEAAHGVRVTGVHPGGTATELLREVRTAFGRDYDPAECIQPATLARAVVGVLELPSDAQVTEIHLRPGA</sequence>
<dbReference type="InterPro" id="IPR002347">
    <property type="entry name" value="SDR_fam"/>
</dbReference>
<dbReference type="PRINTS" id="PR00081">
    <property type="entry name" value="GDHRDH"/>
</dbReference>
<comment type="similarity">
    <text evidence="1">Belongs to the short-chain dehydrogenases/reductases (SDR) family.</text>
</comment>
<gene>
    <name evidence="3" type="ORF">H4W79_002587</name>
</gene>
<name>A0ABR9HH77_9ACTN</name>
<evidence type="ECO:0000313" key="3">
    <source>
        <dbReference type="EMBL" id="MBE1458373.1"/>
    </source>
</evidence>
<dbReference type="PANTHER" id="PTHR44196">
    <property type="entry name" value="DEHYDROGENASE/REDUCTASE SDR FAMILY MEMBER 7B"/>
    <property type="match status" value="1"/>
</dbReference>
<evidence type="ECO:0000313" key="4">
    <source>
        <dbReference type="Proteomes" id="UP000598217"/>
    </source>
</evidence>
<dbReference type="PANTHER" id="PTHR44196:SF1">
    <property type="entry name" value="DEHYDROGENASE_REDUCTASE SDR FAMILY MEMBER 7B"/>
    <property type="match status" value="1"/>
</dbReference>
<keyword evidence="4" id="KW-1185">Reference proteome</keyword>
<dbReference type="InterPro" id="IPR036291">
    <property type="entry name" value="NAD(P)-bd_dom_sf"/>
</dbReference>
<comment type="caution">
    <text evidence="3">The sequence shown here is derived from an EMBL/GenBank/DDBJ whole genome shotgun (WGS) entry which is preliminary data.</text>
</comment>
<dbReference type="Pfam" id="PF00106">
    <property type="entry name" value="adh_short"/>
    <property type="match status" value="1"/>
</dbReference>
<dbReference type="RefSeq" id="WP_191269853.1">
    <property type="nucleotide sequence ID" value="NZ_BMXJ01000003.1"/>
</dbReference>
<dbReference type="EMBL" id="JADBDY010000001">
    <property type="protein sequence ID" value="MBE1458373.1"/>
    <property type="molecule type" value="Genomic_DNA"/>
</dbReference>
<organism evidence="3 4">
    <name type="scientific">Nocardiopsis terrae</name>
    <dbReference type="NCBI Taxonomy" id="372655"/>
    <lineage>
        <taxon>Bacteria</taxon>
        <taxon>Bacillati</taxon>
        <taxon>Actinomycetota</taxon>
        <taxon>Actinomycetes</taxon>
        <taxon>Streptosporangiales</taxon>
        <taxon>Nocardiopsidaceae</taxon>
        <taxon>Nocardiopsis</taxon>
    </lineage>
</organism>
<evidence type="ECO:0000256" key="2">
    <source>
        <dbReference type="ARBA" id="ARBA00023002"/>
    </source>
</evidence>